<evidence type="ECO:0000256" key="6">
    <source>
        <dbReference type="ARBA" id="ARBA00022857"/>
    </source>
</evidence>
<dbReference type="GO" id="GO:0003950">
    <property type="term" value="F:NAD+ poly-ADP-ribosyltransferase activity"/>
    <property type="evidence" value="ECO:0007669"/>
    <property type="project" value="TreeGrafter"/>
</dbReference>
<evidence type="ECO:0000256" key="9">
    <source>
        <dbReference type="ARBA" id="ARBA00047597"/>
    </source>
</evidence>
<keyword evidence="2 10" id="KW-0328">Glycosyltransferase</keyword>
<keyword evidence="12" id="KW-1185">Reference proteome</keyword>
<evidence type="ECO:0000256" key="8">
    <source>
        <dbReference type="ARBA" id="ARBA00023157"/>
    </source>
</evidence>
<evidence type="ECO:0000256" key="3">
    <source>
        <dbReference type="ARBA" id="ARBA00022679"/>
    </source>
</evidence>
<evidence type="ECO:0000256" key="1">
    <source>
        <dbReference type="ARBA" id="ARBA00009558"/>
    </source>
</evidence>
<keyword evidence="3 10" id="KW-0808">Transferase</keyword>
<reference evidence="11" key="1">
    <citation type="submission" date="2025-08" db="UniProtKB">
        <authorList>
            <consortium name="Ensembl"/>
        </authorList>
    </citation>
    <scope>IDENTIFICATION</scope>
</reference>
<evidence type="ECO:0000256" key="5">
    <source>
        <dbReference type="ARBA" id="ARBA00022729"/>
    </source>
</evidence>
<dbReference type="SUPFAM" id="SSF56399">
    <property type="entry name" value="ADP-ribosylation"/>
    <property type="match status" value="1"/>
</dbReference>
<dbReference type="Gene3D" id="3.90.176.10">
    <property type="entry name" value="Toxin ADP-ribosyltransferase, Chain A, domain 1"/>
    <property type="match status" value="1"/>
</dbReference>
<dbReference type="GeneTree" id="ENSGT01030000234601"/>
<proteinExistence type="inferred from homology"/>
<dbReference type="Ensembl" id="ENSSLDT00000007030.1">
    <property type="protein sequence ID" value="ENSSLDP00000006807.1"/>
    <property type="gene ID" value="ENSSLDG00000005423.1"/>
</dbReference>
<dbReference type="PANTHER" id="PTHR10339:SF29">
    <property type="entry name" value="NAD(P)(+)--ARGININE ADP-RIBOSYLTRANSFERASE"/>
    <property type="match status" value="1"/>
</dbReference>
<dbReference type="Proteomes" id="UP000261360">
    <property type="component" value="Unplaced"/>
</dbReference>
<evidence type="ECO:0000256" key="10">
    <source>
        <dbReference type="RuleBase" id="RU361228"/>
    </source>
</evidence>
<accession>A0A3B4WV37</accession>
<dbReference type="AlphaFoldDB" id="A0A3B4WV37"/>
<evidence type="ECO:0000313" key="11">
    <source>
        <dbReference type="Ensembl" id="ENSSLDP00000006807.1"/>
    </source>
</evidence>
<keyword evidence="4" id="KW-0548">Nucleotidyltransferase</keyword>
<dbReference type="InterPro" id="IPR000768">
    <property type="entry name" value="ART"/>
</dbReference>
<sequence>MYPQTLAAAGCTCWRCEDRTDHRGRSHHLIRVDSASLTLCISAMRNGDILASPRVKRTAAMSMATHAVDDMYSGCNGSMSRQVTDSYFERENSGAFARVWRKAEPCANKRLREKSEGDEALTKNHLRAICVYTANHEHFYKTFNDHVRSDMSKYTTSFPFHSLHFWLTSAVQILSDNMKCHTTYRRTELQFTAQVGHVVRFGFFASSSFKTSLTHFGHKTCFQIKTCAGAFLKHYSAIRLEEQEVLIPPYEMFRVTMGPPGKGLGDSGSHLWCCLLGWGRGSHHVWMMESGVRNQVSFVVKYINASLLRIYSLVYVCWETEFVHIQKLV</sequence>
<name>A0A3B4WV37_SERLL</name>
<dbReference type="Pfam" id="PF01129">
    <property type="entry name" value="ART"/>
    <property type="match status" value="1"/>
</dbReference>
<dbReference type="PROSITE" id="PS51996">
    <property type="entry name" value="TR_MART"/>
    <property type="match status" value="1"/>
</dbReference>
<evidence type="ECO:0000256" key="2">
    <source>
        <dbReference type="ARBA" id="ARBA00022676"/>
    </source>
</evidence>
<dbReference type="InterPro" id="IPR050999">
    <property type="entry name" value="ADP-ribosyltransferase_ARG"/>
</dbReference>
<dbReference type="GO" id="GO:0106274">
    <property type="term" value="F:NAD+-protein-arginine ADP-ribosyltransferase activity"/>
    <property type="evidence" value="ECO:0007669"/>
    <property type="project" value="UniProtKB-EC"/>
</dbReference>
<evidence type="ECO:0000313" key="12">
    <source>
        <dbReference type="Proteomes" id="UP000261360"/>
    </source>
</evidence>
<keyword evidence="8" id="KW-1015">Disulfide bond</keyword>
<protein>
    <recommendedName>
        <fullName evidence="10">NAD(P)(+)--arginine ADP-ribosyltransferase</fullName>
        <ecNumber evidence="10">2.4.2.31</ecNumber>
    </recommendedName>
    <alternativeName>
        <fullName evidence="10">Mono(ADP-ribosyl)transferase</fullName>
    </alternativeName>
</protein>
<evidence type="ECO:0000256" key="7">
    <source>
        <dbReference type="ARBA" id="ARBA00023027"/>
    </source>
</evidence>
<keyword evidence="6 10" id="KW-0521">NADP</keyword>
<dbReference type="EC" id="2.4.2.31" evidence="10"/>
<keyword evidence="7 10" id="KW-0520">NAD</keyword>
<dbReference type="FunFam" id="3.90.176.10:FF:000001">
    <property type="entry name" value="NAD(P)(+)--arginine ADP-ribosyltransferase"/>
    <property type="match status" value="1"/>
</dbReference>
<reference evidence="11" key="2">
    <citation type="submission" date="2025-09" db="UniProtKB">
        <authorList>
            <consortium name="Ensembl"/>
        </authorList>
    </citation>
    <scope>IDENTIFICATION</scope>
</reference>
<keyword evidence="5" id="KW-0732">Signal</keyword>
<dbReference type="PANTHER" id="PTHR10339">
    <property type="entry name" value="ADP-RIBOSYLTRANSFERASE"/>
    <property type="match status" value="1"/>
</dbReference>
<comment type="similarity">
    <text evidence="1 10">Belongs to the Arg-specific ADP-ribosyltransferase family.</text>
</comment>
<dbReference type="PRINTS" id="PR00970">
    <property type="entry name" value="RIBTRNSFRASE"/>
</dbReference>
<comment type="catalytic activity">
    <reaction evidence="9 10">
        <text>L-arginyl-[protein] + NAD(+) = N(omega)-(ADP-D-ribosyl)-L-arginyl-[protein] + nicotinamide + H(+)</text>
        <dbReference type="Rhea" id="RHEA:19149"/>
        <dbReference type="Rhea" id="RHEA-COMP:10532"/>
        <dbReference type="Rhea" id="RHEA-COMP:15087"/>
        <dbReference type="ChEBI" id="CHEBI:15378"/>
        <dbReference type="ChEBI" id="CHEBI:17154"/>
        <dbReference type="ChEBI" id="CHEBI:29965"/>
        <dbReference type="ChEBI" id="CHEBI:57540"/>
        <dbReference type="ChEBI" id="CHEBI:142554"/>
        <dbReference type="EC" id="2.4.2.31"/>
    </reaction>
</comment>
<dbReference type="GO" id="GO:0016779">
    <property type="term" value="F:nucleotidyltransferase activity"/>
    <property type="evidence" value="ECO:0007669"/>
    <property type="project" value="UniProtKB-KW"/>
</dbReference>
<evidence type="ECO:0000256" key="4">
    <source>
        <dbReference type="ARBA" id="ARBA00022695"/>
    </source>
</evidence>
<organism evidence="11 12">
    <name type="scientific">Seriola lalandi dorsalis</name>
    <dbReference type="NCBI Taxonomy" id="1841481"/>
    <lineage>
        <taxon>Eukaryota</taxon>
        <taxon>Metazoa</taxon>
        <taxon>Chordata</taxon>
        <taxon>Craniata</taxon>
        <taxon>Vertebrata</taxon>
        <taxon>Euteleostomi</taxon>
        <taxon>Actinopterygii</taxon>
        <taxon>Neopterygii</taxon>
        <taxon>Teleostei</taxon>
        <taxon>Neoteleostei</taxon>
        <taxon>Acanthomorphata</taxon>
        <taxon>Carangaria</taxon>
        <taxon>Carangiformes</taxon>
        <taxon>Carangidae</taxon>
        <taxon>Seriola</taxon>
    </lineage>
</organism>